<feature type="region of interest" description="Disordered" evidence="1">
    <location>
        <begin position="416"/>
        <end position="436"/>
    </location>
</feature>
<feature type="compositionally biased region" description="Polar residues" evidence="1">
    <location>
        <begin position="217"/>
        <end position="228"/>
    </location>
</feature>
<dbReference type="Proteomes" id="UP000275385">
    <property type="component" value="Unassembled WGS sequence"/>
</dbReference>
<dbReference type="SMART" id="SM01406">
    <property type="entry name" value="PAPA-1"/>
    <property type="match status" value="1"/>
</dbReference>
<evidence type="ECO:0000313" key="3">
    <source>
        <dbReference type="EMBL" id="RKU43949.1"/>
    </source>
</evidence>
<dbReference type="EMBL" id="QVQW01000036">
    <property type="protein sequence ID" value="RKU43949.1"/>
    <property type="molecule type" value="Genomic_DNA"/>
</dbReference>
<feature type="compositionally biased region" description="Acidic residues" evidence="1">
    <location>
        <begin position="129"/>
        <end position="179"/>
    </location>
</feature>
<dbReference type="STRING" id="177199.A0A420Y7T6"/>
<dbReference type="PANTHER" id="PTHR21561:SF12">
    <property type="entry name" value="INO80 COMPLEX SUBUNIT B"/>
    <property type="match status" value="1"/>
</dbReference>
<dbReference type="AlphaFoldDB" id="A0A420Y7T6"/>
<evidence type="ECO:0000259" key="2">
    <source>
        <dbReference type="SMART" id="SM01406"/>
    </source>
</evidence>
<evidence type="ECO:0000313" key="4">
    <source>
        <dbReference type="Proteomes" id="UP000275385"/>
    </source>
</evidence>
<dbReference type="PANTHER" id="PTHR21561">
    <property type="entry name" value="INO80 COMPLEX SUBUNIT B"/>
    <property type="match status" value="1"/>
</dbReference>
<gene>
    <name evidence="3" type="ORF">DL546_003259</name>
</gene>
<feature type="region of interest" description="Disordered" evidence="1">
    <location>
        <begin position="334"/>
        <end position="388"/>
    </location>
</feature>
<feature type="compositionally biased region" description="Basic and acidic residues" evidence="1">
    <location>
        <begin position="1"/>
        <end position="12"/>
    </location>
</feature>
<feature type="compositionally biased region" description="Basic and acidic residues" evidence="1">
    <location>
        <begin position="306"/>
        <end position="317"/>
    </location>
</feature>
<dbReference type="InterPro" id="IPR006880">
    <property type="entry name" value="INO80B_C"/>
</dbReference>
<feature type="compositionally biased region" description="Polar residues" evidence="1">
    <location>
        <begin position="54"/>
        <end position="67"/>
    </location>
</feature>
<keyword evidence="4" id="KW-1185">Reference proteome</keyword>
<sequence>MSSRSRNTDTKARGTVTASVSRTSGPTSSPTRGDSGQHMHLTVKAPASKLRQAISGSSANNDKSSVTVKGRALAREESDEIIASGRRNTRGVGKKSYVVESDSEEEEDEEQEDEVAEADEITVGSAKADDDDEDEDEEDEEEEEDEDENDDLGDDDADGEVEEVDEMDVDADGDIDMDLDAAPPPPPTIRVSKQSKGTTKVKIATPPKKSAMKKAGSTPQKNKATVTLNDDDDDDEELSELDSDMDMDDTVNVGGEEDAEGEDEDLDAEGEDIEVADDDGLGDSDDDESRAETPDVSRMTARQRAKHGDAQTEYMKLSDEVQVKKHFTAEELSMRRAEMARRRRNLSEKRNEEVKMETINKLLKKQAPKTTKKAAMAGDETPDGEESRANPVLVRWVSNKNGVVVAVPNEILGGPAGRVFTGSAGMKSGKMVEEVS</sequence>
<dbReference type="GO" id="GO:0006338">
    <property type="term" value="P:chromatin remodeling"/>
    <property type="evidence" value="ECO:0007669"/>
    <property type="project" value="InterPro"/>
</dbReference>
<name>A0A420Y7T6_9PEZI</name>
<feature type="compositionally biased region" description="Acidic residues" evidence="1">
    <location>
        <begin position="229"/>
        <end position="289"/>
    </location>
</feature>
<organism evidence="3 4">
    <name type="scientific">Coniochaeta pulveracea</name>
    <dbReference type="NCBI Taxonomy" id="177199"/>
    <lineage>
        <taxon>Eukaryota</taxon>
        <taxon>Fungi</taxon>
        <taxon>Dikarya</taxon>
        <taxon>Ascomycota</taxon>
        <taxon>Pezizomycotina</taxon>
        <taxon>Sordariomycetes</taxon>
        <taxon>Sordariomycetidae</taxon>
        <taxon>Coniochaetales</taxon>
        <taxon>Coniochaetaceae</taxon>
        <taxon>Coniochaeta</taxon>
    </lineage>
</organism>
<reference evidence="3 4" key="1">
    <citation type="submission" date="2018-08" db="EMBL/GenBank/DDBJ databases">
        <title>Draft genome of the lignicolous fungus Coniochaeta pulveracea.</title>
        <authorList>
            <person name="Borstlap C.J."/>
            <person name="De Witt R.N."/>
            <person name="Botha A."/>
            <person name="Volschenk H."/>
        </authorList>
    </citation>
    <scope>NUCLEOTIDE SEQUENCE [LARGE SCALE GENOMIC DNA]</scope>
    <source>
        <strain evidence="3 4">CAB683</strain>
    </source>
</reference>
<feature type="domain" description="INO80 complex subunit B-like conserved region" evidence="2">
    <location>
        <begin position="331"/>
        <end position="411"/>
    </location>
</feature>
<feature type="compositionally biased region" description="Acidic residues" evidence="1">
    <location>
        <begin position="101"/>
        <end position="120"/>
    </location>
</feature>
<accession>A0A420Y7T6</accession>
<feature type="compositionally biased region" description="Basic residues" evidence="1">
    <location>
        <begin position="362"/>
        <end position="372"/>
    </location>
</feature>
<comment type="caution">
    <text evidence="3">The sequence shown here is derived from an EMBL/GenBank/DDBJ whole genome shotgun (WGS) entry which is preliminary data.</text>
</comment>
<feature type="compositionally biased region" description="Low complexity" evidence="1">
    <location>
        <begin position="19"/>
        <end position="36"/>
    </location>
</feature>
<dbReference type="OrthoDB" id="2021186at2759"/>
<dbReference type="Pfam" id="PF04795">
    <property type="entry name" value="PAPA-1"/>
    <property type="match status" value="1"/>
</dbReference>
<dbReference type="InterPro" id="IPR029523">
    <property type="entry name" value="INO80B/Ies2"/>
</dbReference>
<dbReference type="GO" id="GO:0031011">
    <property type="term" value="C:Ino80 complex"/>
    <property type="evidence" value="ECO:0007669"/>
    <property type="project" value="InterPro"/>
</dbReference>
<feature type="compositionally biased region" description="Basic and acidic residues" evidence="1">
    <location>
        <begin position="334"/>
        <end position="358"/>
    </location>
</feature>
<feature type="region of interest" description="Disordered" evidence="1">
    <location>
        <begin position="1"/>
        <end position="317"/>
    </location>
</feature>
<protein>
    <recommendedName>
        <fullName evidence="2">INO80 complex subunit B-like conserved region domain-containing protein</fullName>
    </recommendedName>
</protein>
<proteinExistence type="predicted"/>
<evidence type="ECO:0000256" key="1">
    <source>
        <dbReference type="SAM" id="MobiDB-lite"/>
    </source>
</evidence>